<comment type="caution">
    <text evidence="2">The sequence shown here is derived from an EMBL/GenBank/DDBJ whole genome shotgun (WGS) entry which is preliminary data.</text>
</comment>
<dbReference type="EMBL" id="DWYG01000078">
    <property type="protein sequence ID" value="HJB41870.1"/>
    <property type="molecule type" value="Genomic_DNA"/>
</dbReference>
<evidence type="ECO:0000256" key="1">
    <source>
        <dbReference type="SAM" id="MobiDB-lite"/>
    </source>
</evidence>
<name>A0A9D2S420_9FIRM</name>
<reference evidence="2" key="1">
    <citation type="journal article" date="2021" name="PeerJ">
        <title>Extensive microbial diversity within the chicken gut microbiome revealed by metagenomics and culture.</title>
        <authorList>
            <person name="Gilroy R."/>
            <person name="Ravi A."/>
            <person name="Getino M."/>
            <person name="Pursley I."/>
            <person name="Horton D.L."/>
            <person name="Alikhan N.F."/>
            <person name="Baker D."/>
            <person name="Gharbi K."/>
            <person name="Hall N."/>
            <person name="Watson M."/>
            <person name="Adriaenssens E.M."/>
            <person name="Foster-Nyarko E."/>
            <person name="Jarju S."/>
            <person name="Secka A."/>
            <person name="Antonio M."/>
            <person name="Oren A."/>
            <person name="Chaudhuri R.R."/>
            <person name="La Ragione R."/>
            <person name="Hildebrand F."/>
            <person name="Pallen M.J."/>
        </authorList>
    </citation>
    <scope>NUCLEOTIDE SEQUENCE</scope>
    <source>
        <strain evidence="2">ChiBcec8-13705</strain>
    </source>
</reference>
<dbReference type="Proteomes" id="UP000886803">
    <property type="component" value="Unassembled WGS sequence"/>
</dbReference>
<proteinExistence type="predicted"/>
<sequence length="120" mass="13520">MTKYNQYAKRLDAAFKEAREKFTKAYTQYNDAQERYAEAQRWHSGENPVEKEAKASGTGRLQPIGKRKGTATADQSNRDAKPIKGNPIITWAARNLKEAHYEQHRTSFPCGAVQGGPATY</sequence>
<gene>
    <name evidence="2" type="ORF">H9945_05160</name>
</gene>
<accession>A0A9D2S420</accession>
<evidence type="ECO:0000313" key="3">
    <source>
        <dbReference type="Proteomes" id="UP000886803"/>
    </source>
</evidence>
<feature type="region of interest" description="Disordered" evidence="1">
    <location>
        <begin position="37"/>
        <end position="86"/>
    </location>
</feature>
<feature type="compositionally biased region" description="Basic and acidic residues" evidence="1">
    <location>
        <begin position="37"/>
        <end position="54"/>
    </location>
</feature>
<protein>
    <submittedName>
        <fullName evidence="2">Uncharacterized protein</fullName>
    </submittedName>
</protein>
<evidence type="ECO:0000313" key="2">
    <source>
        <dbReference type="EMBL" id="HJB41870.1"/>
    </source>
</evidence>
<organism evidence="2 3">
    <name type="scientific">Candidatus Gemmiger avicola</name>
    <dbReference type="NCBI Taxonomy" id="2838605"/>
    <lineage>
        <taxon>Bacteria</taxon>
        <taxon>Bacillati</taxon>
        <taxon>Bacillota</taxon>
        <taxon>Clostridia</taxon>
        <taxon>Eubacteriales</taxon>
        <taxon>Gemmiger</taxon>
    </lineage>
</organism>
<reference evidence="2" key="2">
    <citation type="submission" date="2021-04" db="EMBL/GenBank/DDBJ databases">
        <authorList>
            <person name="Gilroy R."/>
        </authorList>
    </citation>
    <scope>NUCLEOTIDE SEQUENCE</scope>
    <source>
        <strain evidence="2">ChiBcec8-13705</strain>
    </source>
</reference>
<dbReference type="AlphaFoldDB" id="A0A9D2S420"/>